<dbReference type="InterPro" id="IPR001406">
    <property type="entry name" value="PsdUridine_synth_TruA"/>
</dbReference>
<evidence type="ECO:0000256" key="4">
    <source>
        <dbReference type="RuleBase" id="RU003792"/>
    </source>
</evidence>
<accession>A0A0M0JUN6</accession>
<keyword evidence="5" id="KW-0732">Signal</keyword>
<name>A0A0M0JUN6_9EUKA</name>
<evidence type="ECO:0000256" key="3">
    <source>
        <dbReference type="ARBA" id="ARBA00023235"/>
    </source>
</evidence>
<dbReference type="GO" id="GO:0003723">
    <property type="term" value="F:RNA binding"/>
    <property type="evidence" value="ECO:0007669"/>
    <property type="project" value="InterPro"/>
</dbReference>
<comment type="caution">
    <text evidence="7">The sequence shown here is derived from an EMBL/GenBank/DDBJ whole genome shotgun (WGS) entry which is preliminary data.</text>
</comment>
<dbReference type="EC" id="5.4.99.12" evidence="4"/>
<dbReference type="Pfam" id="PF01416">
    <property type="entry name" value="PseudoU_synth_1"/>
    <property type="match status" value="1"/>
</dbReference>
<comment type="similarity">
    <text evidence="1 4">Belongs to the tRNA pseudouridine synthase TruA family.</text>
</comment>
<dbReference type="Gene3D" id="3.30.70.660">
    <property type="entry name" value="Pseudouridine synthase I, catalytic domain, C-terminal subdomain"/>
    <property type="match status" value="1"/>
</dbReference>
<keyword evidence="2 4" id="KW-0819">tRNA processing</keyword>
<dbReference type="AlphaFoldDB" id="A0A0M0JUN6"/>
<evidence type="ECO:0000256" key="2">
    <source>
        <dbReference type="ARBA" id="ARBA00022694"/>
    </source>
</evidence>
<dbReference type="EMBL" id="JWZX01002348">
    <property type="protein sequence ID" value="KOO29838.1"/>
    <property type="molecule type" value="Genomic_DNA"/>
</dbReference>
<reference evidence="8" key="1">
    <citation type="journal article" date="2015" name="PLoS Genet.">
        <title>Genome Sequence and Transcriptome Analyses of Chrysochromulina tobin: Metabolic Tools for Enhanced Algal Fitness in the Prominent Order Prymnesiales (Haptophyceae).</title>
        <authorList>
            <person name="Hovde B.T."/>
            <person name="Deodato C.R."/>
            <person name="Hunsperger H.M."/>
            <person name="Ryken S.A."/>
            <person name="Yost W."/>
            <person name="Jha R.K."/>
            <person name="Patterson J."/>
            <person name="Monnat R.J. Jr."/>
            <person name="Barlow S.B."/>
            <person name="Starkenburg S.R."/>
            <person name="Cattolico R.A."/>
        </authorList>
    </citation>
    <scope>NUCLEOTIDE SEQUENCE</scope>
    <source>
        <strain evidence="8">CCMP291</strain>
    </source>
</reference>
<dbReference type="GO" id="GO:0031119">
    <property type="term" value="P:tRNA pseudouridine synthesis"/>
    <property type="evidence" value="ECO:0007669"/>
    <property type="project" value="TreeGrafter"/>
</dbReference>
<evidence type="ECO:0000256" key="5">
    <source>
        <dbReference type="SAM" id="SignalP"/>
    </source>
</evidence>
<keyword evidence="3 4" id="KW-0413">Isomerase</keyword>
<evidence type="ECO:0000256" key="1">
    <source>
        <dbReference type="ARBA" id="ARBA00009375"/>
    </source>
</evidence>
<evidence type="ECO:0000313" key="7">
    <source>
        <dbReference type="EMBL" id="KOO29838.1"/>
    </source>
</evidence>
<dbReference type="Proteomes" id="UP000037460">
    <property type="component" value="Unassembled WGS sequence"/>
</dbReference>
<gene>
    <name evidence="7" type="ORF">Ctob_013179</name>
</gene>
<dbReference type="GO" id="GO:1990481">
    <property type="term" value="P:mRNA pseudouridine synthesis"/>
    <property type="evidence" value="ECO:0007669"/>
    <property type="project" value="TreeGrafter"/>
</dbReference>
<feature type="domain" description="Pseudouridine synthase I TruA alpha/beta" evidence="6">
    <location>
        <begin position="222"/>
        <end position="349"/>
    </location>
</feature>
<keyword evidence="8" id="KW-1185">Reference proteome</keyword>
<dbReference type="SUPFAM" id="SSF55120">
    <property type="entry name" value="Pseudouridine synthase"/>
    <property type="match status" value="1"/>
</dbReference>
<dbReference type="PANTHER" id="PTHR11142">
    <property type="entry name" value="PSEUDOURIDYLATE SYNTHASE"/>
    <property type="match status" value="1"/>
</dbReference>
<dbReference type="GO" id="GO:0160147">
    <property type="term" value="F:tRNA pseudouridine(38-40) synthase activity"/>
    <property type="evidence" value="ECO:0007669"/>
    <property type="project" value="UniProtKB-EC"/>
</dbReference>
<protein>
    <recommendedName>
        <fullName evidence="4">tRNA pseudouridine synthase</fullName>
        <ecNumber evidence="4">5.4.99.12</ecNumber>
    </recommendedName>
</protein>
<dbReference type="InterPro" id="IPR020094">
    <property type="entry name" value="TruA/RsuA/RluB/E/F_N"/>
</dbReference>
<evidence type="ECO:0000313" key="8">
    <source>
        <dbReference type="Proteomes" id="UP000037460"/>
    </source>
</evidence>
<sequence length="447" mass="49092">MLTSIASPKRAVALRFLLLPCLSRGLALRPPAAAATLGAPSKKRHTLLTFGFVGTDFHGLQQQSAEGDPERPAVSDVIRRALLNQGYILESNFSPLARSKWSLASRTDKGVHAACAAASVMLETYDCDVVLGDDGDTRAEDYHAAAASMATEGRPVEKDWSLAPEALERINADLPQTVRVFAGGYVRRGFDAREEASSRTYEYLLPLSAVGASASELDAVLRRFEGTHRFHNFASGLRQRTDEEQTFTCEATGATWPLAMSSNAQISASYRSVITCRVRRELVIEGETYLVLRISGLAFVLHQIRHMVGGALAVTNGLVPADVLQIALDSPLRVDIAPLVPGMGLLLDEIRWFNVRTGLDEATVPEAAREAMEAFKESTIYPHIHRLYADGAYGRFLDDLRNGNFTEQYDAHAVETLRQLLKAKVATGELEPEQPTQYYLDALEKMR</sequence>
<comment type="catalytic activity">
    <reaction evidence="4">
        <text>uridine(38/39/40) in tRNA = pseudouridine(38/39/40) in tRNA</text>
        <dbReference type="Rhea" id="RHEA:22376"/>
        <dbReference type="Rhea" id="RHEA-COMP:10085"/>
        <dbReference type="Rhea" id="RHEA-COMP:10087"/>
        <dbReference type="ChEBI" id="CHEBI:65314"/>
        <dbReference type="ChEBI" id="CHEBI:65315"/>
        <dbReference type="EC" id="5.4.99.12"/>
    </reaction>
</comment>
<feature type="signal peptide" evidence="5">
    <location>
        <begin position="1"/>
        <end position="27"/>
    </location>
</feature>
<dbReference type="PANTHER" id="PTHR11142:SF4">
    <property type="entry name" value="PSEUDOURIDYLATE SYNTHASE 1 HOMOLOG"/>
    <property type="match status" value="1"/>
</dbReference>
<dbReference type="Gene3D" id="3.30.70.580">
    <property type="entry name" value="Pseudouridine synthase I, catalytic domain, N-terminal subdomain"/>
    <property type="match status" value="1"/>
</dbReference>
<dbReference type="InterPro" id="IPR020103">
    <property type="entry name" value="PsdUridine_synth_cat_dom_sf"/>
</dbReference>
<dbReference type="InterPro" id="IPR020097">
    <property type="entry name" value="PsdUridine_synth_TruA_a/b_dom"/>
</dbReference>
<evidence type="ECO:0000259" key="6">
    <source>
        <dbReference type="Pfam" id="PF01416"/>
    </source>
</evidence>
<proteinExistence type="inferred from homology"/>
<organism evidence="7 8">
    <name type="scientific">Chrysochromulina tobinii</name>
    <dbReference type="NCBI Taxonomy" id="1460289"/>
    <lineage>
        <taxon>Eukaryota</taxon>
        <taxon>Haptista</taxon>
        <taxon>Haptophyta</taxon>
        <taxon>Prymnesiophyceae</taxon>
        <taxon>Prymnesiales</taxon>
        <taxon>Chrysochromulinaceae</taxon>
        <taxon>Chrysochromulina</taxon>
    </lineage>
</organism>
<feature type="chain" id="PRO_5005602111" description="tRNA pseudouridine synthase" evidence="5">
    <location>
        <begin position="28"/>
        <end position="447"/>
    </location>
</feature>
<dbReference type="GO" id="GO:0005634">
    <property type="term" value="C:nucleus"/>
    <property type="evidence" value="ECO:0007669"/>
    <property type="project" value="TreeGrafter"/>
</dbReference>
<dbReference type="OrthoDB" id="10256309at2759"/>
<dbReference type="InterPro" id="IPR020095">
    <property type="entry name" value="PsdUridine_synth_TruA_C"/>
</dbReference>